<dbReference type="AlphaFoldDB" id="A0AAN9HY56"/>
<evidence type="ECO:0000313" key="1">
    <source>
        <dbReference type="EMBL" id="KAK7260453.1"/>
    </source>
</evidence>
<dbReference type="EMBL" id="JAYWIO010000005">
    <property type="protein sequence ID" value="KAK7260453.1"/>
    <property type="molecule type" value="Genomic_DNA"/>
</dbReference>
<name>A0AAN9HY56_CROPI</name>
<organism evidence="1 2">
    <name type="scientific">Crotalaria pallida</name>
    <name type="common">Smooth rattlebox</name>
    <name type="synonym">Crotalaria striata</name>
    <dbReference type="NCBI Taxonomy" id="3830"/>
    <lineage>
        <taxon>Eukaryota</taxon>
        <taxon>Viridiplantae</taxon>
        <taxon>Streptophyta</taxon>
        <taxon>Embryophyta</taxon>
        <taxon>Tracheophyta</taxon>
        <taxon>Spermatophyta</taxon>
        <taxon>Magnoliopsida</taxon>
        <taxon>eudicotyledons</taxon>
        <taxon>Gunneridae</taxon>
        <taxon>Pentapetalae</taxon>
        <taxon>rosids</taxon>
        <taxon>fabids</taxon>
        <taxon>Fabales</taxon>
        <taxon>Fabaceae</taxon>
        <taxon>Papilionoideae</taxon>
        <taxon>50 kb inversion clade</taxon>
        <taxon>genistoids sensu lato</taxon>
        <taxon>core genistoids</taxon>
        <taxon>Crotalarieae</taxon>
        <taxon>Crotalaria</taxon>
    </lineage>
</organism>
<sequence length="71" mass="8409">MRSKKIWLFKRLRKESLRKLKDLFSTFKMKRLTHLPVSFMDNVLFKLVSAIEALVLVLSVSFFYICCGCSF</sequence>
<gene>
    <name evidence="1" type="ORF">RIF29_26508</name>
</gene>
<dbReference type="PANTHER" id="PTHR33726">
    <property type="entry name" value="TRANSMEMBRANE PROTEIN"/>
    <property type="match status" value="1"/>
</dbReference>
<dbReference type="Proteomes" id="UP001372338">
    <property type="component" value="Unassembled WGS sequence"/>
</dbReference>
<protein>
    <submittedName>
        <fullName evidence="1">Uncharacterized protein</fullName>
    </submittedName>
</protein>
<keyword evidence="2" id="KW-1185">Reference proteome</keyword>
<reference evidence="1 2" key="1">
    <citation type="submission" date="2024-01" db="EMBL/GenBank/DDBJ databases">
        <title>The genomes of 5 underutilized Papilionoideae crops provide insights into root nodulation and disease resistanc.</title>
        <authorList>
            <person name="Yuan L."/>
        </authorList>
    </citation>
    <scope>NUCLEOTIDE SEQUENCE [LARGE SCALE GENOMIC DNA]</scope>
    <source>
        <strain evidence="1">ZHUSHIDOU_FW_LH</strain>
        <tissue evidence="1">Leaf</tissue>
    </source>
</reference>
<accession>A0AAN9HY56</accession>
<evidence type="ECO:0000313" key="2">
    <source>
        <dbReference type="Proteomes" id="UP001372338"/>
    </source>
</evidence>
<comment type="caution">
    <text evidence="1">The sequence shown here is derived from an EMBL/GenBank/DDBJ whole genome shotgun (WGS) entry which is preliminary data.</text>
</comment>
<dbReference type="PANTHER" id="PTHR33726:SF3">
    <property type="entry name" value="TRANSMEMBRANE PROTEIN"/>
    <property type="match status" value="1"/>
</dbReference>
<proteinExistence type="predicted"/>